<keyword evidence="2" id="KW-1185">Reference proteome</keyword>
<name>A0A1I2XYN9_9SPHI</name>
<reference evidence="1 2" key="1">
    <citation type="submission" date="2016-10" db="EMBL/GenBank/DDBJ databases">
        <authorList>
            <person name="de Groot N.N."/>
        </authorList>
    </citation>
    <scope>NUCLEOTIDE SEQUENCE [LARGE SCALE GENOMIC DNA]</scope>
    <source>
        <strain evidence="1 2">DSM 18684</strain>
    </source>
</reference>
<dbReference type="Proteomes" id="UP000199666">
    <property type="component" value="Unassembled WGS sequence"/>
</dbReference>
<accession>A0A1I2XYN9</accession>
<organism evidence="1 2">
    <name type="scientific">Pedobacter insulae</name>
    <dbReference type="NCBI Taxonomy" id="414048"/>
    <lineage>
        <taxon>Bacteria</taxon>
        <taxon>Pseudomonadati</taxon>
        <taxon>Bacteroidota</taxon>
        <taxon>Sphingobacteriia</taxon>
        <taxon>Sphingobacteriales</taxon>
        <taxon>Sphingobacteriaceae</taxon>
        <taxon>Pedobacter</taxon>
    </lineage>
</organism>
<proteinExistence type="predicted"/>
<protein>
    <submittedName>
        <fullName evidence="1">Uncharacterized protein</fullName>
    </submittedName>
</protein>
<evidence type="ECO:0000313" key="1">
    <source>
        <dbReference type="EMBL" id="SFH18620.1"/>
    </source>
</evidence>
<dbReference type="PROSITE" id="PS51257">
    <property type="entry name" value="PROKAR_LIPOPROTEIN"/>
    <property type="match status" value="1"/>
</dbReference>
<dbReference type="EMBL" id="FOPP01000006">
    <property type="protein sequence ID" value="SFH18620.1"/>
    <property type="molecule type" value="Genomic_DNA"/>
</dbReference>
<sequence length="111" mass="12738">MKNFRSKFIRNAIVAFFGMTIVVSCEKQVPENDLVQVQINKGKSIFKREVDVDSLKLYLGQLLGKDTSEIRYDGLKEAFIANEIGEISNQKLIELYKSHPIIIYKNGEQIK</sequence>
<dbReference type="RefSeq" id="WP_090994195.1">
    <property type="nucleotide sequence ID" value="NZ_FOPP01000006.1"/>
</dbReference>
<evidence type="ECO:0000313" key="2">
    <source>
        <dbReference type="Proteomes" id="UP000199666"/>
    </source>
</evidence>
<dbReference type="AlphaFoldDB" id="A0A1I2XYN9"/>
<dbReference type="STRING" id="414048.SAMN04489864_106127"/>
<gene>
    <name evidence="1" type="ORF">SAMN04489864_106127</name>
</gene>